<comment type="caution">
    <text evidence="2">The sequence shown here is derived from an EMBL/GenBank/DDBJ whole genome shotgun (WGS) entry which is preliminary data.</text>
</comment>
<dbReference type="Pfam" id="PF01381">
    <property type="entry name" value="HTH_3"/>
    <property type="match status" value="1"/>
</dbReference>
<dbReference type="Gene3D" id="1.10.260.40">
    <property type="entry name" value="lambda repressor-like DNA-binding domains"/>
    <property type="match status" value="1"/>
</dbReference>
<accession>A0ABS5KXS2</accession>
<dbReference type="Proteomes" id="UP000730482">
    <property type="component" value="Unassembled WGS sequence"/>
</dbReference>
<sequence length="396" mass="41809">MPTTGAIIDELDIGQRVKNMRRQRGMTQQQLAAALAKSLPWVKAFEAGGVQSDPKISLLKQLATTLSVPLSELVDDKPAAEHAFVETVRSALLAPSPTSDPAGVDVTQQTTYGYAAFHAGRWQDVVRLLPRLIDTARAAEDSTGDPRILSQLADVCHLAAITLTKLGDTLGGWAAGDEALMRARAVGDPIGVALSAQSAVYAVTATGRADIGLGIAERTIDEYGPELSVLAEGGLSALGMVHLKAAYAAAALSQAELATDIIEEARRLAAGVAPDADYRLTDFNLTNVLVYEASILGDLGRYEAAIDAATRIHPAAFAALSRERRTHHLVDTARSAQRAGDPDAALRLLLQAERDDAQNIRSWAPSRAVIAALLAGRRPADDRRLRALAARAGVGG</sequence>
<evidence type="ECO:0000259" key="1">
    <source>
        <dbReference type="PROSITE" id="PS50943"/>
    </source>
</evidence>
<proteinExistence type="predicted"/>
<dbReference type="CDD" id="cd00093">
    <property type="entry name" value="HTH_XRE"/>
    <property type="match status" value="1"/>
</dbReference>
<gene>
    <name evidence="2" type="ORF">KGQ19_28485</name>
</gene>
<dbReference type="SMART" id="SM00530">
    <property type="entry name" value="HTH_XRE"/>
    <property type="match status" value="1"/>
</dbReference>
<evidence type="ECO:0000313" key="3">
    <source>
        <dbReference type="Proteomes" id="UP000730482"/>
    </source>
</evidence>
<dbReference type="SUPFAM" id="SSF47413">
    <property type="entry name" value="lambda repressor-like DNA-binding domains"/>
    <property type="match status" value="1"/>
</dbReference>
<feature type="domain" description="HTH cro/C1-type" evidence="1">
    <location>
        <begin position="17"/>
        <end position="73"/>
    </location>
</feature>
<dbReference type="RefSeq" id="WP_212014414.1">
    <property type="nucleotide sequence ID" value="NZ_JAAFYZ010000116.1"/>
</dbReference>
<dbReference type="PROSITE" id="PS50943">
    <property type="entry name" value="HTH_CROC1"/>
    <property type="match status" value="1"/>
</dbReference>
<dbReference type="EMBL" id="JAAFYZ010000116">
    <property type="protein sequence ID" value="MBS2550817.1"/>
    <property type="molecule type" value="Genomic_DNA"/>
</dbReference>
<name>A0ABS5KXS2_9ACTN</name>
<reference evidence="2 3" key="1">
    <citation type="submission" date="2020-02" db="EMBL/GenBank/DDBJ databases">
        <title>Acidophilic actinobacteria isolated from forest soil.</title>
        <authorList>
            <person name="Golinska P."/>
        </authorList>
    </citation>
    <scope>NUCLEOTIDE SEQUENCE [LARGE SCALE GENOMIC DNA]</scope>
    <source>
        <strain evidence="2 3">NL8</strain>
    </source>
</reference>
<organism evidence="2 3">
    <name type="scientific">Catenulispora pinistramenti</name>
    <dbReference type="NCBI Taxonomy" id="2705254"/>
    <lineage>
        <taxon>Bacteria</taxon>
        <taxon>Bacillati</taxon>
        <taxon>Actinomycetota</taxon>
        <taxon>Actinomycetes</taxon>
        <taxon>Catenulisporales</taxon>
        <taxon>Catenulisporaceae</taxon>
        <taxon>Catenulispora</taxon>
    </lineage>
</organism>
<protein>
    <submittedName>
        <fullName evidence="2">Helix-turn-helix domain-containing protein</fullName>
    </submittedName>
</protein>
<keyword evidence="3" id="KW-1185">Reference proteome</keyword>
<evidence type="ECO:0000313" key="2">
    <source>
        <dbReference type="EMBL" id="MBS2550817.1"/>
    </source>
</evidence>
<dbReference type="InterPro" id="IPR001387">
    <property type="entry name" value="Cro/C1-type_HTH"/>
</dbReference>
<dbReference type="InterPro" id="IPR010982">
    <property type="entry name" value="Lambda_DNA-bd_dom_sf"/>
</dbReference>